<sequence>MSFSASAQRPSLTSSSLPSKTSSSLPKKRSSFFSGLFSVKEPSAQALQDYQQQMMKQGGGRVTAVGIPGVSTAKLPATVPKVNSKWDGVPQTSKEKEKQYDATRQSMTGSSRQLATSGSGGSEHRAISTADSSTKRLSRGTLGGASMQSVSSNNLAELYGWEASDYRSASSAIDFAAEHRPSTARSTSSWSAPPLQQGSSLTPDDLPPPPTVSFPPVKLSPPSRFGSPSLPALSYSPMLTPYESSPATPDAPSPFIGLASPKPEAIPHEDTETTLLEAPGSAEEVVVKSAGVKILGPPAAAKRKTKPTPLQPTDQRPSTSGVDFQFNSILRRETPVQKETPSPRPKLASYFPNTMSASNSGSPAKVPARYASTRERLGLGMNLKSQAAAPWQSPERTSDVNAEGERIITPTPEGGQSLRRKSRMTLFKK</sequence>
<dbReference type="OrthoDB" id="4117770at2759"/>
<feature type="compositionally biased region" description="Polar residues" evidence="1">
    <location>
        <begin position="183"/>
        <end position="199"/>
    </location>
</feature>
<dbReference type="EMBL" id="CAJPDT010000165">
    <property type="protein sequence ID" value="CAF9942036.1"/>
    <property type="molecule type" value="Genomic_DNA"/>
</dbReference>
<feature type="compositionally biased region" description="Polar residues" evidence="1">
    <location>
        <begin position="102"/>
        <end position="117"/>
    </location>
</feature>
<feature type="compositionally biased region" description="Low complexity" evidence="1">
    <location>
        <begin position="9"/>
        <end position="25"/>
    </location>
</feature>
<accession>A0A8H3J743</accession>
<feature type="region of interest" description="Disordered" evidence="1">
    <location>
        <begin position="294"/>
        <end position="368"/>
    </location>
</feature>
<feature type="compositionally biased region" description="Polar residues" evidence="1">
    <location>
        <begin position="311"/>
        <end position="328"/>
    </location>
</feature>
<dbReference type="Proteomes" id="UP000664534">
    <property type="component" value="Unassembled WGS sequence"/>
</dbReference>
<name>A0A8H3J743_9LECA</name>
<dbReference type="AlphaFoldDB" id="A0A8H3J743"/>
<feature type="region of interest" description="Disordered" evidence="1">
    <location>
        <begin position="384"/>
        <end position="429"/>
    </location>
</feature>
<keyword evidence="3" id="KW-1185">Reference proteome</keyword>
<evidence type="ECO:0000313" key="3">
    <source>
        <dbReference type="Proteomes" id="UP000664534"/>
    </source>
</evidence>
<feature type="compositionally biased region" description="Polar residues" evidence="1">
    <location>
        <begin position="351"/>
        <end position="362"/>
    </location>
</feature>
<organism evidence="2 3">
    <name type="scientific">Imshaugia aleurites</name>
    <dbReference type="NCBI Taxonomy" id="172621"/>
    <lineage>
        <taxon>Eukaryota</taxon>
        <taxon>Fungi</taxon>
        <taxon>Dikarya</taxon>
        <taxon>Ascomycota</taxon>
        <taxon>Pezizomycotina</taxon>
        <taxon>Lecanoromycetes</taxon>
        <taxon>OSLEUM clade</taxon>
        <taxon>Lecanoromycetidae</taxon>
        <taxon>Lecanorales</taxon>
        <taxon>Lecanorineae</taxon>
        <taxon>Parmeliaceae</taxon>
        <taxon>Imshaugia</taxon>
    </lineage>
</organism>
<feature type="compositionally biased region" description="Basic residues" evidence="1">
    <location>
        <begin position="418"/>
        <end position="429"/>
    </location>
</feature>
<feature type="region of interest" description="Disordered" evidence="1">
    <location>
        <begin position="72"/>
        <end position="149"/>
    </location>
</feature>
<evidence type="ECO:0000256" key="1">
    <source>
        <dbReference type="SAM" id="MobiDB-lite"/>
    </source>
</evidence>
<comment type="caution">
    <text evidence="2">The sequence shown here is derived from an EMBL/GenBank/DDBJ whole genome shotgun (WGS) entry which is preliminary data.</text>
</comment>
<feature type="region of interest" description="Disordered" evidence="1">
    <location>
        <begin position="1"/>
        <end position="28"/>
    </location>
</feature>
<reference evidence="2" key="1">
    <citation type="submission" date="2021-03" db="EMBL/GenBank/DDBJ databases">
        <authorList>
            <person name="Tagirdzhanova G."/>
        </authorList>
    </citation>
    <scope>NUCLEOTIDE SEQUENCE</scope>
</reference>
<protein>
    <submittedName>
        <fullName evidence="2">Uncharacterized protein</fullName>
    </submittedName>
</protein>
<gene>
    <name evidence="2" type="ORF">IMSHALPRED_003168</name>
</gene>
<evidence type="ECO:0000313" key="2">
    <source>
        <dbReference type="EMBL" id="CAF9942036.1"/>
    </source>
</evidence>
<feature type="region of interest" description="Disordered" evidence="1">
    <location>
        <begin position="178"/>
        <end position="272"/>
    </location>
</feature>
<proteinExistence type="predicted"/>